<name>A0A840UCL6_9GAMM</name>
<comment type="subcellular location">
    <subcellularLocation>
        <location evidence="1 10">Cell outer membrane</location>
        <topology evidence="1 10">Multi-pass membrane protein</topology>
    </subcellularLocation>
</comment>
<comment type="similarity">
    <text evidence="10 11">Belongs to the TonB-dependent receptor family.</text>
</comment>
<evidence type="ECO:0000256" key="1">
    <source>
        <dbReference type="ARBA" id="ARBA00004571"/>
    </source>
</evidence>
<dbReference type="PROSITE" id="PS52016">
    <property type="entry name" value="TONB_DEPENDENT_REC_3"/>
    <property type="match status" value="1"/>
</dbReference>
<reference evidence="15 16" key="1">
    <citation type="submission" date="2020-08" db="EMBL/GenBank/DDBJ databases">
        <title>Genomic Encyclopedia of Type Strains, Phase IV (KMG-IV): sequencing the most valuable type-strain genomes for metagenomic binning, comparative biology and taxonomic classification.</title>
        <authorList>
            <person name="Goeker M."/>
        </authorList>
    </citation>
    <scope>NUCLEOTIDE SEQUENCE [LARGE SCALE GENOMIC DNA]</scope>
    <source>
        <strain evidence="15 16">DSM 22359</strain>
    </source>
</reference>
<dbReference type="AlphaFoldDB" id="A0A840UCL6"/>
<evidence type="ECO:0000256" key="10">
    <source>
        <dbReference type="PROSITE-ProRule" id="PRU01360"/>
    </source>
</evidence>
<dbReference type="InterPro" id="IPR036942">
    <property type="entry name" value="Beta-barrel_TonB_sf"/>
</dbReference>
<dbReference type="GO" id="GO:0009279">
    <property type="term" value="C:cell outer membrane"/>
    <property type="evidence" value="ECO:0007669"/>
    <property type="project" value="UniProtKB-SubCell"/>
</dbReference>
<evidence type="ECO:0000256" key="3">
    <source>
        <dbReference type="ARBA" id="ARBA00022452"/>
    </source>
</evidence>
<evidence type="ECO:0000256" key="9">
    <source>
        <dbReference type="ARBA" id="ARBA00023237"/>
    </source>
</evidence>
<dbReference type="Pfam" id="PF07715">
    <property type="entry name" value="Plug"/>
    <property type="match status" value="1"/>
</dbReference>
<evidence type="ECO:0000256" key="2">
    <source>
        <dbReference type="ARBA" id="ARBA00022448"/>
    </source>
</evidence>
<evidence type="ECO:0000259" key="13">
    <source>
        <dbReference type="Pfam" id="PF00593"/>
    </source>
</evidence>
<dbReference type="CDD" id="cd01347">
    <property type="entry name" value="ligand_gated_channel"/>
    <property type="match status" value="1"/>
</dbReference>
<keyword evidence="6" id="KW-0406">Ion transport</keyword>
<evidence type="ECO:0000256" key="7">
    <source>
        <dbReference type="ARBA" id="ARBA00023077"/>
    </source>
</evidence>
<dbReference type="EMBL" id="JACHFE010000003">
    <property type="protein sequence ID" value="MBB5321050.1"/>
    <property type="molecule type" value="Genomic_DNA"/>
</dbReference>
<evidence type="ECO:0000256" key="11">
    <source>
        <dbReference type="RuleBase" id="RU003357"/>
    </source>
</evidence>
<dbReference type="SUPFAM" id="SSF56935">
    <property type="entry name" value="Porins"/>
    <property type="match status" value="1"/>
</dbReference>
<dbReference type="InterPro" id="IPR012910">
    <property type="entry name" value="Plug_dom"/>
</dbReference>
<gene>
    <name evidence="15" type="ORF">HNR38_001536</name>
</gene>
<dbReference type="InterPro" id="IPR000531">
    <property type="entry name" value="Beta-barrel_TonB"/>
</dbReference>
<evidence type="ECO:0000259" key="14">
    <source>
        <dbReference type="Pfam" id="PF07715"/>
    </source>
</evidence>
<organism evidence="15 16">
    <name type="scientific">Marinobacter oulmenensis</name>
    <dbReference type="NCBI Taxonomy" id="643747"/>
    <lineage>
        <taxon>Bacteria</taxon>
        <taxon>Pseudomonadati</taxon>
        <taxon>Pseudomonadota</taxon>
        <taxon>Gammaproteobacteria</taxon>
        <taxon>Pseudomonadales</taxon>
        <taxon>Marinobacteraceae</taxon>
        <taxon>Marinobacter</taxon>
    </lineage>
</organism>
<keyword evidence="5 12" id="KW-0732">Signal</keyword>
<dbReference type="PANTHER" id="PTHR30069">
    <property type="entry name" value="TONB-DEPENDENT OUTER MEMBRANE RECEPTOR"/>
    <property type="match status" value="1"/>
</dbReference>
<feature type="domain" description="TonB-dependent receptor-like beta-barrel" evidence="13">
    <location>
        <begin position="188"/>
        <end position="574"/>
    </location>
</feature>
<evidence type="ECO:0000256" key="4">
    <source>
        <dbReference type="ARBA" id="ARBA00022692"/>
    </source>
</evidence>
<accession>A0A840UCL6</accession>
<evidence type="ECO:0000256" key="6">
    <source>
        <dbReference type="ARBA" id="ARBA00023065"/>
    </source>
</evidence>
<keyword evidence="3 10" id="KW-1134">Transmembrane beta strand</keyword>
<dbReference type="GO" id="GO:0006811">
    <property type="term" value="P:monoatomic ion transport"/>
    <property type="evidence" value="ECO:0007669"/>
    <property type="project" value="UniProtKB-KW"/>
</dbReference>
<keyword evidence="4 10" id="KW-0812">Transmembrane</keyword>
<feature type="signal peptide" evidence="12">
    <location>
        <begin position="1"/>
        <end position="29"/>
    </location>
</feature>
<dbReference type="Proteomes" id="UP000591735">
    <property type="component" value="Unassembled WGS sequence"/>
</dbReference>
<evidence type="ECO:0000256" key="5">
    <source>
        <dbReference type="ARBA" id="ARBA00022729"/>
    </source>
</evidence>
<feature type="domain" description="TonB-dependent receptor plug" evidence="14">
    <location>
        <begin position="56"/>
        <end position="160"/>
    </location>
</feature>
<dbReference type="Pfam" id="PF00593">
    <property type="entry name" value="TonB_dep_Rec_b-barrel"/>
    <property type="match status" value="1"/>
</dbReference>
<evidence type="ECO:0000313" key="15">
    <source>
        <dbReference type="EMBL" id="MBB5321050.1"/>
    </source>
</evidence>
<keyword evidence="8 10" id="KW-0472">Membrane</keyword>
<comment type="caution">
    <text evidence="15">The sequence shown here is derived from an EMBL/GenBank/DDBJ whole genome shotgun (WGS) entry which is preliminary data.</text>
</comment>
<proteinExistence type="inferred from homology"/>
<dbReference type="Gene3D" id="2.170.130.10">
    <property type="entry name" value="TonB-dependent receptor, plug domain"/>
    <property type="match status" value="1"/>
</dbReference>
<evidence type="ECO:0000313" key="16">
    <source>
        <dbReference type="Proteomes" id="UP000591735"/>
    </source>
</evidence>
<keyword evidence="2 10" id="KW-0813">Transport</keyword>
<dbReference type="InterPro" id="IPR039426">
    <property type="entry name" value="TonB-dep_rcpt-like"/>
</dbReference>
<protein>
    <submittedName>
        <fullName evidence="15">Vitamin B12 transporter</fullName>
    </submittedName>
</protein>
<evidence type="ECO:0000256" key="8">
    <source>
        <dbReference type="ARBA" id="ARBA00023136"/>
    </source>
</evidence>
<dbReference type="GO" id="GO:0015889">
    <property type="term" value="P:cobalamin transport"/>
    <property type="evidence" value="ECO:0007669"/>
    <property type="project" value="TreeGrafter"/>
</dbReference>
<dbReference type="InterPro" id="IPR037066">
    <property type="entry name" value="Plug_dom_sf"/>
</dbReference>
<keyword evidence="9 10" id="KW-0998">Cell outer membrane</keyword>
<dbReference type="Gene3D" id="2.40.170.20">
    <property type="entry name" value="TonB-dependent receptor, beta-barrel domain"/>
    <property type="match status" value="1"/>
</dbReference>
<dbReference type="PANTHER" id="PTHR30069:SF53">
    <property type="entry name" value="COLICIN I RECEPTOR-RELATED"/>
    <property type="match status" value="1"/>
</dbReference>
<dbReference type="RefSeq" id="WP_183701625.1">
    <property type="nucleotide sequence ID" value="NZ_JACHFE010000003.1"/>
</dbReference>
<sequence>MAIFENPRALVCASLTLTALPLSSAVAQAAQTQSPDADSLDPIVVTATLGPRTVGESLSSVTVIDEEEIEKKQARQFSELLESQPGINVVNNGSFGKSTSVFIRGHDSSGSVLLVDGIRLRSATTGAPAWQYLPPQLIKRVEIVRGSRSSLYGADAAGGVIQAFTLPQGQSPASGWVEAGAGNLDSQQYGAGFSLAESGTKVSVGTNYFRTDGAPVVIGGEDKDYDNRSSVASASHTFDNGARIAATFLNAEGSSAYEGGEMDFVIQTAGASLEVPITDYWRTLVQVSDSRDESDSFSSGSSIPSTFDTRSRSSRLENWLTLGTHEFVVGAERMTDQVDGTTDYDESSRDNSAYFAQALLNFGPTDVHFSVREDDNEAYGAHTTWGAGLGYQFDRSHRVRLSAGTSFRAPSFNDLYYPGFGDPDIEPEESTSYELGFEGRYTRWFWDVAVFQSDVEDLSLPSSSGADSVPEARLRGVEFASGLEMGNWDVKLAATLGDYEDDQTGDQLRRRAERSVRLDVDRELGAWSFGGTARAESHRYDDAGEEGRLPGYGLLDLRASWAFAPGWQAKVSVDDVFDNTYQTASRWTGDMYTSAGRTAMLTVRYDFLSE</sequence>
<keyword evidence="7 11" id="KW-0798">TonB box</keyword>
<feature type="chain" id="PRO_5032383208" evidence="12">
    <location>
        <begin position="30"/>
        <end position="610"/>
    </location>
</feature>
<evidence type="ECO:0000256" key="12">
    <source>
        <dbReference type="SAM" id="SignalP"/>
    </source>
</evidence>
<keyword evidence="16" id="KW-1185">Reference proteome</keyword>